<dbReference type="Gene3D" id="2.40.50.1020">
    <property type="entry name" value="LytTr DNA-binding domain"/>
    <property type="match status" value="1"/>
</dbReference>
<dbReference type="PANTHER" id="PTHR37299">
    <property type="entry name" value="TRANSCRIPTIONAL REGULATOR-RELATED"/>
    <property type="match status" value="1"/>
</dbReference>
<keyword evidence="5" id="KW-1185">Reference proteome</keyword>
<comment type="caution">
    <text evidence="4">The sequence shown here is derived from an EMBL/GenBank/DDBJ whole genome shotgun (WGS) entry which is preliminary data.</text>
</comment>
<dbReference type="Pfam" id="PF00072">
    <property type="entry name" value="Response_reg"/>
    <property type="match status" value="1"/>
</dbReference>
<dbReference type="SMART" id="SM00850">
    <property type="entry name" value="LytTR"/>
    <property type="match status" value="1"/>
</dbReference>
<dbReference type="AlphaFoldDB" id="A0A261FK16"/>
<dbReference type="GO" id="GO:0003677">
    <property type="term" value="F:DNA binding"/>
    <property type="evidence" value="ECO:0007669"/>
    <property type="project" value="UniProtKB-KW"/>
</dbReference>
<keyword evidence="4" id="KW-0238">DNA-binding</keyword>
<dbReference type="InterPro" id="IPR001789">
    <property type="entry name" value="Sig_transdc_resp-reg_receiver"/>
</dbReference>
<name>A0A261FK16_9BIFI</name>
<feature type="modified residue" description="4-aspartylphosphate" evidence="1">
    <location>
        <position position="57"/>
    </location>
</feature>
<dbReference type="SMART" id="SM00448">
    <property type="entry name" value="REC"/>
    <property type="match status" value="1"/>
</dbReference>
<dbReference type="EMBL" id="MWWW01000014">
    <property type="protein sequence ID" value="OZG59501.1"/>
    <property type="molecule type" value="Genomic_DNA"/>
</dbReference>
<organism evidence="4 5">
    <name type="scientific">Bifidobacterium myosotis</name>
    <dbReference type="NCBI Taxonomy" id="1630166"/>
    <lineage>
        <taxon>Bacteria</taxon>
        <taxon>Bacillati</taxon>
        <taxon>Actinomycetota</taxon>
        <taxon>Actinomycetes</taxon>
        <taxon>Bifidobacteriales</taxon>
        <taxon>Bifidobacteriaceae</taxon>
        <taxon>Bifidobacterium</taxon>
    </lineage>
</organism>
<dbReference type="InterPro" id="IPR046947">
    <property type="entry name" value="LytR-like"/>
</dbReference>
<evidence type="ECO:0000313" key="4">
    <source>
        <dbReference type="EMBL" id="OZG59501.1"/>
    </source>
</evidence>
<gene>
    <name evidence="4" type="ORF">BMYO_1346</name>
</gene>
<protein>
    <submittedName>
        <fullName evidence="4">DNA-binding response regulator</fullName>
    </submittedName>
</protein>
<feature type="domain" description="HTH LytTR-type" evidence="3">
    <location>
        <begin position="143"/>
        <end position="202"/>
    </location>
</feature>
<keyword evidence="1" id="KW-0597">Phosphoprotein</keyword>
<evidence type="ECO:0000313" key="5">
    <source>
        <dbReference type="Proteomes" id="UP000216871"/>
    </source>
</evidence>
<dbReference type="InterPro" id="IPR007492">
    <property type="entry name" value="LytTR_DNA-bd_dom"/>
</dbReference>
<dbReference type="PROSITE" id="PS50110">
    <property type="entry name" value="RESPONSE_REGULATORY"/>
    <property type="match status" value="1"/>
</dbReference>
<accession>A0A261FK16</accession>
<sequence>MRIVIVDDEASTRAMLRSYCEQYAEENTLAMNIREYESGDDLLIHWHRGDADLLFLDVEMPGTDGLETARRIRRTDETVTMLFVTNMAQYAINGYEVNAVDYVLKPLSYYDFALKFTKAARAMQGRADAIVSIDSVNGLRNAPIGEISYIEVFDHYLLFHMTDGGRIRARGSITRQTRELHDYGFSRIHKSFLVNLRHVDSLTATVLICSGAELPIGRAFKSPLMQDYLKFLGGR</sequence>
<feature type="domain" description="Response regulatory" evidence="2">
    <location>
        <begin position="2"/>
        <end position="120"/>
    </location>
</feature>
<dbReference type="Pfam" id="PF04397">
    <property type="entry name" value="LytTR"/>
    <property type="match status" value="1"/>
</dbReference>
<evidence type="ECO:0000259" key="2">
    <source>
        <dbReference type="PROSITE" id="PS50110"/>
    </source>
</evidence>
<dbReference type="PANTHER" id="PTHR37299:SF1">
    <property type="entry name" value="STAGE 0 SPORULATION PROTEIN A HOMOLOG"/>
    <property type="match status" value="1"/>
</dbReference>
<dbReference type="OrthoDB" id="236568at2"/>
<evidence type="ECO:0000256" key="1">
    <source>
        <dbReference type="PROSITE-ProRule" id="PRU00169"/>
    </source>
</evidence>
<dbReference type="InterPro" id="IPR011006">
    <property type="entry name" value="CheY-like_superfamily"/>
</dbReference>
<dbReference type="GO" id="GO:0000156">
    <property type="term" value="F:phosphorelay response regulator activity"/>
    <property type="evidence" value="ECO:0007669"/>
    <property type="project" value="InterPro"/>
</dbReference>
<evidence type="ECO:0000259" key="3">
    <source>
        <dbReference type="PROSITE" id="PS50930"/>
    </source>
</evidence>
<dbReference type="SUPFAM" id="SSF52172">
    <property type="entry name" value="CheY-like"/>
    <property type="match status" value="1"/>
</dbReference>
<dbReference type="Gene3D" id="3.40.50.2300">
    <property type="match status" value="1"/>
</dbReference>
<dbReference type="PROSITE" id="PS50930">
    <property type="entry name" value="HTH_LYTTR"/>
    <property type="match status" value="1"/>
</dbReference>
<reference evidence="4 5" key="1">
    <citation type="journal article" date="2017" name="BMC Genomics">
        <title>Comparative genomic and phylogenomic analyses of the Bifidobacteriaceae family.</title>
        <authorList>
            <person name="Lugli G.A."/>
            <person name="Milani C."/>
            <person name="Turroni F."/>
            <person name="Duranti S."/>
            <person name="Mancabelli L."/>
            <person name="Mangifesta M."/>
            <person name="Ferrario C."/>
            <person name="Modesto M."/>
            <person name="Mattarelli P."/>
            <person name="Jiri K."/>
            <person name="van Sinderen D."/>
            <person name="Ventura M."/>
        </authorList>
    </citation>
    <scope>NUCLEOTIDE SEQUENCE [LARGE SCALE GENOMIC DNA]</scope>
    <source>
        <strain evidence="4 5">DSM 100196</strain>
    </source>
</reference>
<dbReference type="Proteomes" id="UP000216871">
    <property type="component" value="Unassembled WGS sequence"/>
</dbReference>
<proteinExistence type="predicted"/>
<dbReference type="RefSeq" id="WP_094667788.1">
    <property type="nucleotide sequence ID" value="NZ_MWWW01000014.1"/>
</dbReference>